<evidence type="ECO:0000313" key="13">
    <source>
        <dbReference type="RefSeq" id="XP_030060387.1"/>
    </source>
</evidence>
<dbReference type="GO" id="GO:0005615">
    <property type="term" value="C:extracellular space"/>
    <property type="evidence" value="ECO:0007669"/>
    <property type="project" value="TreeGrafter"/>
</dbReference>
<evidence type="ECO:0000313" key="12">
    <source>
        <dbReference type="RefSeq" id="XP_030060386.1"/>
    </source>
</evidence>
<gene>
    <name evidence="12 13 14" type="primary">WFDC1</name>
</gene>
<organism evidence="11 13">
    <name type="scientific">Microcaecilia unicolor</name>
    <dbReference type="NCBI Taxonomy" id="1415580"/>
    <lineage>
        <taxon>Eukaryota</taxon>
        <taxon>Metazoa</taxon>
        <taxon>Chordata</taxon>
        <taxon>Craniata</taxon>
        <taxon>Vertebrata</taxon>
        <taxon>Euteleostomi</taxon>
        <taxon>Amphibia</taxon>
        <taxon>Gymnophiona</taxon>
        <taxon>Siphonopidae</taxon>
        <taxon>Microcaecilia</taxon>
    </lineage>
</organism>
<proteinExistence type="predicted"/>
<dbReference type="InterPro" id="IPR008197">
    <property type="entry name" value="WAP_dom"/>
</dbReference>
<evidence type="ECO:0000256" key="6">
    <source>
        <dbReference type="ARBA" id="ARBA00023157"/>
    </source>
</evidence>
<evidence type="ECO:0000256" key="5">
    <source>
        <dbReference type="ARBA" id="ARBA00022900"/>
    </source>
</evidence>
<dbReference type="Pfam" id="PF00095">
    <property type="entry name" value="WAP"/>
    <property type="match status" value="1"/>
</dbReference>
<keyword evidence="4 9" id="KW-0732">Signal</keyword>
<evidence type="ECO:0000313" key="14">
    <source>
        <dbReference type="RefSeq" id="XP_030060388.1"/>
    </source>
</evidence>
<evidence type="ECO:0000256" key="1">
    <source>
        <dbReference type="ARBA" id="ARBA00004613"/>
    </source>
</evidence>
<dbReference type="GO" id="GO:0001558">
    <property type="term" value="P:regulation of cell growth"/>
    <property type="evidence" value="ECO:0007669"/>
    <property type="project" value="TreeGrafter"/>
</dbReference>
<dbReference type="GO" id="GO:0004867">
    <property type="term" value="F:serine-type endopeptidase inhibitor activity"/>
    <property type="evidence" value="ECO:0007669"/>
    <property type="project" value="UniProtKB-KW"/>
</dbReference>
<feature type="domain" description="WAP" evidence="10">
    <location>
        <begin position="58"/>
        <end position="107"/>
    </location>
</feature>
<evidence type="ECO:0000256" key="3">
    <source>
        <dbReference type="ARBA" id="ARBA00022690"/>
    </source>
</evidence>
<protein>
    <recommendedName>
        <fullName evidence="8">WAP four-disulfide core domain protein 1</fullName>
    </recommendedName>
</protein>
<name>A0A6P7XYA4_9AMPH</name>
<dbReference type="KEGG" id="muo:115470910"/>
<dbReference type="PANTHER" id="PTHR14308">
    <property type="entry name" value="WAP FOUR-DISULFIDE CORE DOMAIN PROTEIN 1"/>
    <property type="match status" value="1"/>
</dbReference>
<dbReference type="RefSeq" id="XP_030060386.1">
    <property type="nucleotide sequence ID" value="XM_030204526.1"/>
</dbReference>
<evidence type="ECO:0000313" key="11">
    <source>
        <dbReference type="Proteomes" id="UP000515156"/>
    </source>
</evidence>
<evidence type="ECO:0000256" key="4">
    <source>
        <dbReference type="ARBA" id="ARBA00022729"/>
    </source>
</evidence>
<reference evidence="12 13" key="1">
    <citation type="submission" date="2025-04" db="UniProtKB">
        <authorList>
            <consortium name="RefSeq"/>
        </authorList>
    </citation>
    <scope>IDENTIFICATION</scope>
</reference>
<dbReference type="PROSITE" id="PS51390">
    <property type="entry name" value="WAP"/>
    <property type="match status" value="1"/>
</dbReference>
<comment type="function">
    <text evidence="7">Has growth inhibitory activity.</text>
</comment>
<keyword evidence="6" id="KW-1015">Disulfide bond</keyword>
<keyword evidence="3" id="KW-0646">Protease inhibitor</keyword>
<sequence length="219" mass="24507">MAGRSSWTVQDHRGRKPLATACCILLLLTTRGSARTPGKRARRGTLTDQVDDYEYPLHSQKSDRCPPPPQLLPVGACEVPSCRSDSECGQHKRCCYNGCTYACLESVQPPAVLDWLVQPKPRWLGGNGWLLDGPEEVLQAEACSTTEDGDEPLHCPTGYKCHIINPGKPAEGIPNRGQCIKQRRNSDGHNLRHKHQKEYFENNFNNMVSHEKQQQKHLG</sequence>
<dbReference type="PANTHER" id="PTHR14308:SF0">
    <property type="entry name" value="WAP FOUR-DISULFIDE CORE DOMAIN PROTEIN 1"/>
    <property type="match status" value="1"/>
</dbReference>
<keyword evidence="2" id="KW-0964">Secreted</keyword>
<evidence type="ECO:0000256" key="8">
    <source>
        <dbReference type="ARBA" id="ARBA00072704"/>
    </source>
</evidence>
<evidence type="ECO:0000256" key="9">
    <source>
        <dbReference type="SAM" id="SignalP"/>
    </source>
</evidence>
<keyword evidence="5" id="KW-0722">Serine protease inhibitor</keyword>
<dbReference type="OrthoDB" id="5989673at2759"/>
<feature type="signal peptide" evidence="9">
    <location>
        <begin position="1"/>
        <end position="34"/>
    </location>
</feature>
<dbReference type="InterPro" id="IPR042357">
    <property type="entry name" value="WFDC1"/>
</dbReference>
<dbReference type="AlphaFoldDB" id="A0A6P7XYA4"/>
<evidence type="ECO:0000259" key="10">
    <source>
        <dbReference type="PROSITE" id="PS51390"/>
    </source>
</evidence>
<dbReference type="GeneID" id="115470910"/>
<evidence type="ECO:0000256" key="2">
    <source>
        <dbReference type="ARBA" id="ARBA00022525"/>
    </source>
</evidence>
<dbReference type="RefSeq" id="XP_030060387.1">
    <property type="nucleotide sequence ID" value="XM_030204527.1"/>
</dbReference>
<keyword evidence="11" id="KW-1185">Reference proteome</keyword>
<dbReference type="InterPro" id="IPR036645">
    <property type="entry name" value="Elafin-like_sf"/>
</dbReference>
<dbReference type="FunFam" id="4.10.75.10:FF:000003">
    <property type="entry name" value="WAP four-disulfide core domain protein 1"/>
    <property type="match status" value="1"/>
</dbReference>
<accession>A0A6P7XYA4</accession>
<dbReference type="SUPFAM" id="SSF57256">
    <property type="entry name" value="Elafin-like"/>
    <property type="match status" value="1"/>
</dbReference>
<evidence type="ECO:0000256" key="7">
    <source>
        <dbReference type="ARBA" id="ARBA00056452"/>
    </source>
</evidence>
<dbReference type="CTD" id="58189"/>
<feature type="chain" id="PRO_5044652491" description="WAP four-disulfide core domain protein 1" evidence="9">
    <location>
        <begin position="35"/>
        <end position="219"/>
    </location>
</feature>
<dbReference type="RefSeq" id="XP_030060388.1">
    <property type="nucleotide sequence ID" value="XM_030204528.1"/>
</dbReference>
<comment type="subcellular location">
    <subcellularLocation>
        <location evidence="1">Secreted</location>
    </subcellularLocation>
</comment>
<dbReference type="Gene3D" id="4.10.75.10">
    <property type="entry name" value="Elafin-like"/>
    <property type="match status" value="1"/>
</dbReference>
<dbReference type="Proteomes" id="UP000515156">
    <property type="component" value="Chromosome 5"/>
</dbReference>